<evidence type="ECO:0000313" key="3">
    <source>
        <dbReference type="EMBL" id="KAF2148631.1"/>
    </source>
</evidence>
<dbReference type="AlphaFoldDB" id="A0A9P4MI98"/>
<sequence length="537" mass="56699">MKTILLSLGFLGQTYLAAATSCTTYSIQIKALGKDAVHTTCLRGNSPSSDFEPTVLAQVCDCVLTAAKAVPWSLSTALLVANVPASCNNTAAAAIRNEYATPIDMCDLMGAEPRGLSPMASLTVNQFYNGCYCIKNAAPTTTKKVTTLAATRKFTSKFATKSATIPTKSSTKLGTTLKSTTKLTTTTTTTTKRTSRKTSSTTKTTTKAATAGKHTTKSTTRTMITATTPMCSSSPVILLAADTYATRFCQGVLQIPASTSTVVVPTQPITMDTIINTVDWTSIVSVHDISTTVTVVTPTYTFTNVITISTVTNTPDVDFYLKKRTIDSSSLSTPTYMNSHPTTYLSAACECVFANVTVPAPTVVTSVVSTLPVSTMYTSTVQSVEVISTKLITGLTTSTSFVPTVTITQNSTQPIQYIEATNASPGGIVRWLSDYHFTGSSFSSGRALTSIRCNQGLQSFTANSKSGSWACTSSVDCIGFINAYNKIAGSTLAYSATLNGDTRYCYLFAGKPWVPTNSGTWVVIGGDWAIGVSAGTN</sequence>
<evidence type="ECO:0000256" key="1">
    <source>
        <dbReference type="SAM" id="MobiDB-lite"/>
    </source>
</evidence>
<protein>
    <recommendedName>
        <fullName evidence="5">Ig-like domain-containing protein</fullName>
    </recommendedName>
</protein>
<name>A0A9P4MI98_9PEZI</name>
<comment type="caution">
    <text evidence="3">The sequence shown here is derived from an EMBL/GenBank/DDBJ whole genome shotgun (WGS) entry which is preliminary data.</text>
</comment>
<evidence type="ECO:0000256" key="2">
    <source>
        <dbReference type="SAM" id="SignalP"/>
    </source>
</evidence>
<feature type="chain" id="PRO_5040397727" description="Ig-like domain-containing protein" evidence="2">
    <location>
        <begin position="20"/>
        <end position="537"/>
    </location>
</feature>
<reference evidence="3" key="1">
    <citation type="journal article" date="2020" name="Stud. Mycol.">
        <title>101 Dothideomycetes genomes: a test case for predicting lifestyles and emergence of pathogens.</title>
        <authorList>
            <person name="Haridas S."/>
            <person name="Albert R."/>
            <person name="Binder M."/>
            <person name="Bloem J."/>
            <person name="Labutti K."/>
            <person name="Salamov A."/>
            <person name="Andreopoulos B."/>
            <person name="Baker S."/>
            <person name="Barry K."/>
            <person name="Bills G."/>
            <person name="Bluhm B."/>
            <person name="Cannon C."/>
            <person name="Castanera R."/>
            <person name="Culley D."/>
            <person name="Daum C."/>
            <person name="Ezra D."/>
            <person name="Gonzalez J."/>
            <person name="Henrissat B."/>
            <person name="Kuo A."/>
            <person name="Liang C."/>
            <person name="Lipzen A."/>
            <person name="Lutzoni F."/>
            <person name="Magnuson J."/>
            <person name="Mondo S."/>
            <person name="Nolan M."/>
            <person name="Ohm R."/>
            <person name="Pangilinan J."/>
            <person name="Park H.-J."/>
            <person name="Ramirez L."/>
            <person name="Alfaro M."/>
            <person name="Sun H."/>
            <person name="Tritt A."/>
            <person name="Yoshinaga Y."/>
            <person name="Zwiers L.-H."/>
            <person name="Turgeon B."/>
            <person name="Goodwin S."/>
            <person name="Spatafora J."/>
            <person name="Crous P."/>
            <person name="Grigoriev I."/>
        </authorList>
    </citation>
    <scope>NUCLEOTIDE SEQUENCE</scope>
    <source>
        <strain evidence="3">CBS 260.36</strain>
    </source>
</reference>
<keyword evidence="4" id="KW-1185">Reference proteome</keyword>
<dbReference type="EMBL" id="ML996092">
    <property type="protein sequence ID" value="KAF2148631.1"/>
    <property type="molecule type" value="Genomic_DNA"/>
</dbReference>
<proteinExistence type="predicted"/>
<evidence type="ECO:0008006" key="5">
    <source>
        <dbReference type="Google" id="ProtNLM"/>
    </source>
</evidence>
<organism evidence="3 4">
    <name type="scientific">Myriangium duriaei CBS 260.36</name>
    <dbReference type="NCBI Taxonomy" id="1168546"/>
    <lineage>
        <taxon>Eukaryota</taxon>
        <taxon>Fungi</taxon>
        <taxon>Dikarya</taxon>
        <taxon>Ascomycota</taxon>
        <taxon>Pezizomycotina</taxon>
        <taxon>Dothideomycetes</taxon>
        <taxon>Dothideomycetidae</taxon>
        <taxon>Myriangiales</taxon>
        <taxon>Myriangiaceae</taxon>
        <taxon>Myriangium</taxon>
    </lineage>
</organism>
<evidence type="ECO:0000313" key="4">
    <source>
        <dbReference type="Proteomes" id="UP000799439"/>
    </source>
</evidence>
<gene>
    <name evidence="3" type="ORF">K461DRAFT_297149</name>
</gene>
<keyword evidence="2" id="KW-0732">Signal</keyword>
<feature type="region of interest" description="Disordered" evidence="1">
    <location>
        <begin position="182"/>
        <end position="214"/>
    </location>
</feature>
<feature type="signal peptide" evidence="2">
    <location>
        <begin position="1"/>
        <end position="19"/>
    </location>
</feature>
<accession>A0A9P4MI98</accession>
<dbReference type="PROSITE" id="PS51257">
    <property type="entry name" value="PROKAR_LIPOPROTEIN"/>
    <property type="match status" value="1"/>
</dbReference>
<dbReference type="Proteomes" id="UP000799439">
    <property type="component" value="Unassembled WGS sequence"/>
</dbReference>